<keyword evidence="2" id="KW-0812">Transmembrane</keyword>
<keyword evidence="5" id="KW-1185">Reference proteome</keyword>
<feature type="transmembrane region" description="Helical" evidence="2">
    <location>
        <begin position="20"/>
        <end position="37"/>
    </location>
</feature>
<protein>
    <submittedName>
        <fullName evidence="4">Uncharacterized protein</fullName>
    </submittedName>
</protein>
<name>A0A378JWM6_9GAMM</name>
<keyword evidence="2" id="KW-1133">Transmembrane helix</keyword>
<dbReference type="RefSeq" id="WP_028384327.1">
    <property type="nucleotide sequence ID" value="NZ_CAAAJG010000006.1"/>
</dbReference>
<evidence type="ECO:0000313" key="4">
    <source>
        <dbReference type="EMBL" id="STX61778.1"/>
    </source>
</evidence>
<accession>A0A378JWM6</accession>
<evidence type="ECO:0000256" key="2">
    <source>
        <dbReference type="SAM" id="Phobius"/>
    </source>
</evidence>
<dbReference type="STRING" id="39962.Lmor_0141"/>
<dbReference type="OrthoDB" id="9988538at2"/>
<feature type="transmembrane region" description="Helical" evidence="2">
    <location>
        <begin position="70"/>
        <end position="91"/>
    </location>
</feature>
<dbReference type="AlphaFoldDB" id="A0A378JWM6"/>
<evidence type="ECO:0000256" key="1">
    <source>
        <dbReference type="SAM" id="MobiDB-lite"/>
    </source>
</evidence>
<dbReference type="EMBL" id="LNYN01000003">
    <property type="protein sequence ID" value="KTD39213.1"/>
    <property type="molecule type" value="Genomic_DNA"/>
</dbReference>
<keyword evidence="2" id="KW-0472">Membrane</keyword>
<sequence length="162" mass="17717">MSQVEHSYTDFKNDMMDTVLFSISPFTLFFSLFNVSAPEKYYGLVRVFSLFFALISSPILILAIPVTLTFGAIAAVAQMVFFPFQLILAMVQDLRSVHIVNNKQGVVADVSKEPSGLLSDDRISNPSAGAHFPPLFNNEKPKDTDVIDEISAASNPSPNSAP</sequence>
<evidence type="ECO:0000313" key="6">
    <source>
        <dbReference type="Proteomes" id="UP000254040"/>
    </source>
</evidence>
<organism evidence="4 6">
    <name type="scientific">Legionella moravica</name>
    <dbReference type="NCBI Taxonomy" id="39962"/>
    <lineage>
        <taxon>Bacteria</taxon>
        <taxon>Pseudomonadati</taxon>
        <taxon>Pseudomonadota</taxon>
        <taxon>Gammaproteobacteria</taxon>
        <taxon>Legionellales</taxon>
        <taxon>Legionellaceae</taxon>
        <taxon>Legionella</taxon>
    </lineage>
</organism>
<reference evidence="4 6" key="2">
    <citation type="submission" date="2018-06" db="EMBL/GenBank/DDBJ databases">
        <authorList>
            <consortium name="Pathogen Informatics"/>
            <person name="Doyle S."/>
        </authorList>
    </citation>
    <scope>NUCLEOTIDE SEQUENCE [LARGE SCALE GENOMIC DNA]</scope>
    <source>
        <strain evidence="4 6">NCTC12239</strain>
    </source>
</reference>
<dbReference type="Proteomes" id="UP000054985">
    <property type="component" value="Unassembled WGS sequence"/>
</dbReference>
<evidence type="ECO:0000313" key="5">
    <source>
        <dbReference type="Proteomes" id="UP000054985"/>
    </source>
</evidence>
<reference evidence="3 5" key="1">
    <citation type="submission" date="2015-11" db="EMBL/GenBank/DDBJ databases">
        <title>Genomic analysis of 38 Legionella species identifies large and diverse effector repertoires.</title>
        <authorList>
            <person name="Burstein D."/>
            <person name="Amaro F."/>
            <person name="Zusman T."/>
            <person name="Lifshitz Z."/>
            <person name="Cohen O."/>
            <person name="Gilbert J.A."/>
            <person name="Pupko T."/>
            <person name="Shuman H.A."/>
            <person name="Segal G."/>
        </authorList>
    </citation>
    <scope>NUCLEOTIDE SEQUENCE [LARGE SCALE GENOMIC DNA]</scope>
    <source>
        <strain evidence="3 5">ATCC 43877</strain>
    </source>
</reference>
<feature type="transmembrane region" description="Helical" evidence="2">
    <location>
        <begin position="44"/>
        <end position="64"/>
    </location>
</feature>
<dbReference type="Proteomes" id="UP000254040">
    <property type="component" value="Unassembled WGS sequence"/>
</dbReference>
<feature type="region of interest" description="Disordered" evidence="1">
    <location>
        <begin position="115"/>
        <end position="140"/>
    </location>
</feature>
<dbReference type="EMBL" id="UGOG01000001">
    <property type="protein sequence ID" value="STX61778.1"/>
    <property type="molecule type" value="Genomic_DNA"/>
</dbReference>
<evidence type="ECO:0000313" key="3">
    <source>
        <dbReference type="EMBL" id="KTD39213.1"/>
    </source>
</evidence>
<proteinExistence type="predicted"/>
<gene>
    <name evidence="3" type="ORF">Lmor_0141</name>
    <name evidence="4" type="ORF">NCTC12239_00696</name>
</gene>